<dbReference type="Proteomes" id="UP000132784">
    <property type="component" value="Segment"/>
</dbReference>
<sequence>MNPRTISRIVCFMTTHLTFLSSNLYVRVNDTVWLSCVSSAVQNKIEIRSSSTLGEELHVTAVGDDLIPIELPDGINCYVRKYSDHNELLVTFKFIVNRTGKYHCFENDKVVKTMLLLPHGTVKPSTLIFYDTLWVNCTVVNKMLNGTMYLVNESGKSMKHDIFCDRTRSYIYNTTKLPGFYYVCSYILNISGLAITQAKTYLNSSSVKTFTEYRSDIKLTCAMSLNGQHPSAAYWDRYVYANVRHNHPKDLLYYHNECGYPHDRYDEKDSRLKICSARHFIFTDYFHDNLLSVYYEFNQYRISNTLQYYQPWDPNNWEWNITIVIEYDLRRYGTYMCGICNDNVCYVNTFDVYPKIYMEIFTDGPFTEVKCILRNALPHYYDELLPVPDVVMMIVPPGQNISVPILTEGDLYVSSSYTNASVANEAICKLLIGDHEVVTRSFENVASVKQNPGTVIWPVSLIVITIICGTVLLWLYRFRISTVCNFQIWTI</sequence>
<dbReference type="RefSeq" id="YP_007417887.1">
    <property type="nucleotide sequence ID" value="NC_020231.1"/>
</dbReference>
<reference evidence="3 4" key="1">
    <citation type="journal article" date="2011" name="J. Gen. Virol.">
        <title>Re-evaluation of the genome sequence of guinea pig cytomegalovirus.</title>
        <authorList>
            <person name="Kanai K."/>
            <person name="Yamada S."/>
            <person name="Yamamoto Y."/>
            <person name="Fukui Y."/>
            <person name="Kurane I."/>
            <person name="Inoue N."/>
        </authorList>
    </citation>
    <scope>NUCLEOTIDE SEQUENCE [LARGE SCALE GENOMIC DNA]</scope>
    <source>
        <strain evidence="3">22122</strain>
    </source>
</reference>
<organism evidence="3 4">
    <name type="scientific">Guinea pig cytomegalovirus (strain 22122)</name>
    <name type="common">GPCMV</name>
    <dbReference type="NCBI Taxonomy" id="103920"/>
    <lineage>
        <taxon>Viruses</taxon>
        <taxon>Duplodnaviria</taxon>
        <taxon>Heunggongvirae</taxon>
        <taxon>Peploviricota</taxon>
        <taxon>Herviviricetes</taxon>
        <taxon>Herpesvirales</taxon>
        <taxon>Orthoherpesviridae</taxon>
        <taxon>Betaherpesvirinae</taxon>
        <taxon>Quwivirus</taxon>
        <taxon>Quwivirus caviidbeta2</taxon>
    </lineage>
</organism>
<reference evidence="2 5" key="2">
    <citation type="journal article" date="2013" name="Genome Announc.">
        <title>Complete genome sequence of pathogenic Guinea pig cytomegalovirus from salivary gland homogenates of infected animals.</title>
        <authorList>
            <person name="Yang D."/>
            <person name="Tamburro K."/>
            <person name="Dittmer D."/>
            <person name="Cui X."/>
            <person name="McVoy M.A."/>
            <person name="Hernandez-Alvarado N."/>
            <person name="Schleiss M.R."/>
        </authorList>
    </citation>
    <scope>NUCLEOTIDE SEQUENCE [LARGE SCALE GENOMIC DNA]</scope>
    <source>
        <strain evidence="2">21222</strain>
    </source>
</reference>
<gene>
    <name evidence="3" type="primary">gp138</name>
    <name evidence="2" type="synonym">gp138.2</name>
</gene>
<evidence type="ECO:0000313" key="5">
    <source>
        <dbReference type="Proteomes" id="UP000132784"/>
    </source>
</evidence>
<name>B7TQ18_GPCMV</name>
<protein>
    <submittedName>
        <fullName evidence="3">Gp138 protein</fullName>
    </submittedName>
    <submittedName>
        <fullName evidence="2">Gp138.2</fullName>
    </submittedName>
</protein>
<evidence type="ECO:0000313" key="3">
    <source>
        <dbReference type="EMBL" id="BAJ78577.1"/>
    </source>
</evidence>
<accession>B7TQ18</accession>
<evidence type="ECO:0000313" key="2">
    <source>
        <dbReference type="EMBL" id="AGE11591.1"/>
    </source>
</evidence>
<keyword evidence="1" id="KW-1133">Transmembrane helix</keyword>
<dbReference type="EMBL" id="AB592928">
    <property type="protein sequence ID" value="BAJ78577.1"/>
    <property type="molecule type" value="Genomic_DNA"/>
</dbReference>
<dbReference type="KEGG" id="vg:14536714"/>
<dbReference type="Proteomes" id="UP000102041">
    <property type="component" value="Segment"/>
</dbReference>
<dbReference type="EMBL" id="KC503762">
    <property type="protein sequence ID" value="AGE11591.1"/>
    <property type="molecule type" value="Genomic_DNA"/>
</dbReference>
<keyword evidence="1" id="KW-0812">Transmembrane</keyword>
<proteinExistence type="predicted"/>
<keyword evidence="1" id="KW-0472">Membrane</keyword>
<keyword evidence="5" id="KW-1185">Reference proteome</keyword>
<feature type="transmembrane region" description="Helical" evidence="1">
    <location>
        <begin position="455"/>
        <end position="476"/>
    </location>
</feature>
<organismHost>
    <name type="scientific">Cavia porcellus</name>
    <name type="common">Guinea pig</name>
    <dbReference type="NCBI Taxonomy" id="10141"/>
</organismHost>
<dbReference type="GeneID" id="14536714"/>
<evidence type="ECO:0000256" key="1">
    <source>
        <dbReference type="SAM" id="Phobius"/>
    </source>
</evidence>
<evidence type="ECO:0000313" key="4">
    <source>
        <dbReference type="Proteomes" id="UP000102041"/>
    </source>
</evidence>